<accession>A0ABY2JYE0</accession>
<dbReference type="InterPro" id="IPR013762">
    <property type="entry name" value="Integrase-like_cat_sf"/>
</dbReference>
<dbReference type="InterPro" id="IPR002104">
    <property type="entry name" value="Integrase_catalytic"/>
</dbReference>
<gene>
    <name evidence="3" type="ORF">E4A49_11850</name>
</gene>
<reference evidence="3 4" key="1">
    <citation type="submission" date="2019-03" db="EMBL/GenBank/DDBJ databases">
        <title>Reclassification of Micrococcus aloeverae and Micrococcus yunnanensis as later heterotypic synonyms of Micrococcus luteus.</title>
        <authorList>
            <person name="Huang C.-H."/>
        </authorList>
    </citation>
    <scope>NUCLEOTIDE SEQUENCE [LARGE SCALE GENOMIC DNA]</scope>
    <source>
        <strain evidence="3 4">BCRC 12151</strain>
    </source>
</reference>
<organism evidence="3 4">
    <name type="scientific">Micrococcus lylae</name>
    <dbReference type="NCBI Taxonomy" id="1273"/>
    <lineage>
        <taxon>Bacteria</taxon>
        <taxon>Bacillati</taxon>
        <taxon>Actinomycetota</taxon>
        <taxon>Actinomycetes</taxon>
        <taxon>Micrococcales</taxon>
        <taxon>Micrococcaceae</taxon>
        <taxon>Micrococcus</taxon>
    </lineage>
</organism>
<evidence type="ECO:0000313" key="4">
    <source>
        <dbReference type="Proteomes" id="UP000297477"/>
    </source>
</evidence>
<feature type="non-terminal residue" evidence="3">
    <location>
        <position position="1"/>
    </location>
</feature>
<comment type="caution">
    <text evidence="3">The sequence shown here is derived from an EMBL/GenBank/DDBJ whole genome shotgun (WGS) entry which is preliminary data.</text>
</comment>
<sequence length="152" mass="16252">RGLTADRVNLEAGTILVDRQIGQTVSTWGPLKTAASRRVVTVGPATVDVLGRLVEDADGEGRLFHHRGGGWSRHRLSDAWDDVRGKLSWMGPGGWHMLRHHHASVLLSGGASVVAVSRRLGHKDATETLASYAHVMPSDDAALAGLVDGLVR</sequence>
<evidence type="ECO:0000259" key="2">
    <source>
        <dbReference type="PROSITE" id="PS51898"/>
    </source>
</evidence>
<keyword evidence="1" id="KW-0233">DNA recombination</keyword>
<feature type="domain" description="Tyr recombinase" evidence="2">
    <location>
        <begin position="1"/>
        <end position="145"/>
    </location>
</feature>
<protein>
    <recommendedName>
        <fullName evidence="2">Tyr recombinase domain-containing protein</fullName>
    </recommendedName>
</protein>
<dbReference type="Pfam" id="PF00589">
    <property type="entry name" value="Phage_integrase"/>
    <property type="match status" value="1"/>
</dbReference>
<dbReference type="EMBL" id="SPKT01000060">
    <property type="protein sequence ID" value="TFH97802.1"/>
    <property type="molecule type" value="Genomic_DNA"/>
</dbReference>
<dbReference type="RefSeq" id="WP_167635533.1">
    <property type="nucleotide sequence ID" value="NZ_SPKT01000060.1"/>
</dbReference>
<name>A0ABY2JYE0_9MICC</name>
<dbReference type="PROSITE" id="PS51898">
    <property type="entry name" value="TYR_RECOMBINASE"/>
    <property type="match status" value="1"/>
</dbReference>
<dbReference type="InterPro" id="IPR011010">
    <property type="entry name" value="DNA_brk_join_enz"/>
</dbReference>
<proteinExistence type="predicted"/>
<dbReference type="Proteomes" id="UP000297477">
    <property type="component" value="Unassembled WGS sequence"/>
</dbReference>
<dbReference type="Gene3D" id="1.10.443.10">
    <property type="entry name" value="Intergrase catalytic core"/>
    <property type="match status" value="1"/>
</dbReference>
<evidence type="ECO:0000256" key="1">
    <source>
        <dbReference type="ARBA" id="ARBA00023172"/>
    </source>
</evidence>
<keyword evidence="4" id="KW-1185">Reference proteome</keyword>
<dbReference type="SUPFAM" id="SSF56349">
    <property type="entry name" value="DNA breaking-rejoining enzymes"/>
    <property type="match status" value="1"/>
</dbReference>
<evidence type="ECO:0000313" key="3">
    <source>
        <dbReference type="EMBL" id="TFH97802.1"/>
    </source>
</evidence>